<protein>
    <recommendedName>
        <fullName evidence="13">Cytochrome P450</fullName>
    </recommendedName>
</protein>
<evidence type="ECO:0000256" key="5">
    <source>
        <dbReference type="ARBA" id="ARBA00022723"/>
    </source>
</evidence>
<dbReference type="SUPFAM" id="SSF48264">
    <property type="entry name" value="Cytochrome P450"/>
    <property type="match status" value="1"/>
</dbReference>
<keyword evidence="7 9" id="KW-0408">Iron</keyword>
<sequence>MAYELFDKRSSIYSDRPDFPMVKDVMGWDWGLPFQRYGLWWRAHRRTLHAKFHVNAVDAFKPSQLKHTRDLLCRLLSTPEQYTEHLRHVSGAVIMEITYGINVRAKNDPYLIAAEKSLRAMGEAGVPGSFLVDIFPWMKCIPDWFPGAVFKQKGSEWRKSISEMKELPFKATKEAMLEGKADNCFLTTHLERLRRLKEVPSEQETVIKNAAVNTMITFILAMALFPDVQKKAQQELDNVLGGIRLVEFEDQHELPYISAVCKEVLRWYPLLPQGIAHASSEADVVGEYFIPKGTVVMGNSWALLHDEKDFGPDTHKFNPERFFKPNVRDPSLTGAFGYGRRVCLGSHMAKNSLFIEIASILQVFEVSSPRDSTGKELPLDYQFASGLFTYPENFKCSIRPRSNAAKDLILHGSA</sequence>
<dbReference type="Pfam" id="PF00067">
    <property type="entry name" value="p450"/>
    <property type="match status" value="1"/>
</dbReference>
<name>A0A0C9TB53_SPHS4</name>
<proteinExistence type="inferred from homology"/>
<evidence type="ECO:0000313" key="12">
    <source>
        <dbReference type="Proteomes" id="UP000054279"/>
    </source>
</evidence>
<dbReference type="InterPro" id="IPR001128">
    <property type="entry name" value="Cyt_P450"/>
</dbReference>
<keyword evidence="6 10" id="KW-0560">Oxidoreductase</keyword>
<dbReference type="CDD" id="cd11065">
    <property type="entry name" value="CYP64-like"/>
    <property type="match status" value="1"/>
</dbReference>
<dbReference type="PROSITE" id="PS00086">
    <property type="entry name" value="CYTOCHROME_P450"/>
    <property type="match status" value="1"/>
</dbReference>
<dbReference type="GO" id="GO:0016705">
    <property type="term" value="F:oxidoreductase activity, acting on paired donors, with incorporation or reduction of molecular oxygen"/>
    <property type="evidence" value="ECO:0007669"/>
    <property type="project" value="InterPro"/>
</dbReference>
<dbReference type="InterPro" id="IPR017972">
    <property type="entry name" value="Cyt_P450_CS"/>
</dbReference>
<keyword evidence="12" id="KW-1185">Reference proteome</keyword>
<dbReference type="Proteomes" id="UP000054279">
    <property type="component" value="Unassembled WGS sequence"/>
</dbReference>
<comment type="similarity">
    <text evidence="3 10">Belongs to the cytochrome P450 family.</text>
</comment>
<dbReference type="PRINTS" id="PR00463">
    <property type="entry name" value="EP450I"/>
</dbReference>
<dbReference type="PRINTS" id="PR00385">
    <property type="entry name" value="P450"/>
</dbReference>
<dbReference type="AlphaFoldDB" id="A0A0C9TB53"/>
<evidence type="ECO:0008006" key="13">
    <source>
        <dbReference type="Google" id="ProtNLM"/>
    </source>
</evidence>
<evidence type="ECO:0000256" key="3">
    <source>
        <dbReference type="ARBA" id="ARBA00010617"/>
    </source>
</evidence>
<dbReference type="GO" id="GO:0004497">
    <property type="term" value="F:monooxygenase activity"/>
    <property type="evidence" value="ECO:0007669"/>
    <property type="project" value="UniProtKB-KW"/>
</dbReference>
<evidence type="ECO:0000256" key="7">
    <source>
        <dbReference type="ARBA" id="ARBA00023004"/>
    </source>
</evidence>
<accession>A0A0C9TB53</accession>
<reference evidence="11 12" key="1">
    <citation type="submission" date="2014-06" db="EMBL/GenBank/DDBJ databases">
        <title>Evolutionary Origins and Diversification of the Mycorrhizal Mutualists.</title>
        <authorList>
            <consortium name="DOE Joint Genome Institute"/>
            <consortium name="Mycorrhizal Genomics Consortium"/>
            <person name="Kohler A."/>
            <person name="Kuo A."/>
            <person name="Nagy L.G."/>
            <person name="Floudas D."/>
            <person name="Copeland A."/>
            <person name="Barry K.W."/>
            <person name="Cichocki N."/>
            <person name="Veneault-Fourrey C."/>
            <person name="LaButti K."/>
            <person name="Lindquist E.A."/>
            <person name="Lipzen A."/>
            <person name="Lundell T."/>
            <person name="Morin E."/>
            <person name="Murat C."/>
            <person name="Riley R."/>
            <person name="Ohm R."/>
            <person name="Sun H."/>
            <person name="Tunlid A."/>
            <person name="Henrissat B."/>
            <person name="Grigoriev I.V."/>
            <person name="Hibbett D.S."/>
            <person name="Martin F."/>
        </authorList>
    </citation>
    <scope>NUCLEOTIDE SEQUENCE [LARGE SCALE GENOMIC DNA]</scope>
    <source>
        <strain evidence="11 12">SS14</strain>
    </source>
</reference>
<evidence type="ECO:0000256" key="8">
    <source>
        <dbReference type="ARBA" id="ARBA00023033"/>
    </source>
</evidence>
<evidence type="ECO:0000256" key="6">
    <source>
        <dbReference type="ARBA" id="ARBA00023002"/>
    </source>
</evidence>
<comment type="pathway">
    <text evidence="2">Secondary metabolite biosynthesis.</text>
</comment>
<dbReference type="PANTHER" id="PTHR46300:SF7">
    <property type="entry name" value="P450, PUTATIVE (EUROFUNG)-RELATED"/>
    <property type="match status" value="1"/>
</dbReference>
<dbReference type="Gene3D" id="1.10.630.10">
    <property type="entry name" value="Cytochrome P450"/>
    <property type="match status" value="1"/>
</dbReference>
<organism evidence="11 12">
    <name type="scientific">Sphaerobolus stellatus (strain SS14)</name>
    <dbReference type="NCBI Taxonomy" id="990650"/>
    <lineage>
        <taxon>Eukaryota</taxon>
        <taxon>Fungi</taxon>
        <taxon>Dikarya</taxon>
        <taxon>Basidiomycota</taxon>
        <taxon>Agaricomycotina</taxon>
        <taxon>Agaricomycetes</taxon>
        <taxon>Phallomycetidae</taxon>
        <taxon>Geastrales</taxon>
        <taxon>Sphaerobolaceae</taxon>
        <taxon>Sphaerobolus</taxon>
    </lineage>
</organism>
<dbReference type="GO" id="GO:0020037">
    <property type="term" value="F:heme binding"/>
    <property type="evidence" value="ECO:0007669"/>
    <property type="project" value="InterPro"/>
</dbReference>
<feature type="binding site" description="axial binding residue" evidence="9">
    <location>
        <position position="343"/>
    </location>
    <ligand>
        <name>heme</name>
        <dbReference type="ChEBI" id="CHEBI:30413"/>
    </ligand>
    <ligandPart>
        <name>Fe</name>
        <dbReference type="ChEBI" id="CHEBI:18248"/>
    </ligandPart>
</feature>
<dbReference type="HOGENOM" id="CLU_001570_2_0_1"/>
<dbReference type="OrthoDB" id="2789670at2759"/>
<evidence type="ECO:0000256" key="9">
    <source>
        <dbReference type="PIRSR" id="PIRSR602401-1"/>
    </source>
</evidence>
<dbReference type="InterPro" id="IPR002401">
    <property type="entry name" value="Cyt_P450_E_grp-I"/>
</dbReference>
<evidence type="ECO:0000313" key="11">
    <source>
        <dbReference type="EMBL" id="KIJ26338.1"/>
    </source>
</evidence>
<gene>
    <name evidence="11" type="ORF">M422DRAFT_272625</name>
</gene>
<keyword evidence="8 10" id="KW-0503">Monooxygenase</keyword>
<dbReference type="GO" id="GO:0005506">
    <property type="term" value="F:iron ion binding"/>
    <property type="evidence" value="ECO:0007669"/>
    <property type="project" value="InterPro"/>
</dbReference>
<evidence type="ECO:0000256" key="1">
    <source>
        <dbReference type="ARBA" id="ARBA00001971"/>
    </source>
</evidence>
<keyword evidence="4 9" id="KW-0349">Heme</keyword>
<keyword evidence="5 9" id="KW-0479">Metal-binding</keyword>
<dbReference type="PANTHER" id="PTHR46300">
    <property type="entry name" value="P450, PUTATIVE (EUROFUNG)-RELATED-RELATED"/>
    <property type="match status" value="1"/>
</dbReference>
<evidence type="ECO:0000256" key="4">
    <source>
        <dbReference type="ARBA" id="ARBA00022617"/>
    </source>
</evidence>
<evidence type="ECO:0000256" key="10">
    <source>
        <dbReference type="RuleBase" id="RU000461"/>
    </source>
</evidence>
<dbReference type="InterPro" id="IPR050364">
    <property type="entry name" value="Cytochrome_P450_fung"/>
</dbReference>
<evidence type="ECO:0000256" key="2">
    <source>
        <dbReference type="ARBA" id="ARBA00005179"/>
    </source>
</evidence>
<comment type="cofactor">
    <cofactor evidence="1 9">
        <name>heme</name>
        <dbReference type="ChEBI" id="CHEBI:30413"/>
    </cofactor>
</comment>
<dbReference type="EMBL" id="KN837374">
    <property type="protein sequence ID" value="KIJ26338.1"/>
    <property type="molecule type" value="Genomic_DNA"/>
</dbReference>
<dbReference type="InterPro" id="IPR036396">
    <property type="entry name" value="Cyt_P450_sf"/>
</dbReference>